<dbReference type="AlphaFoldDB" id="A0A9Q0GK74"/>
<comment type="subcellular location">
    <subcellularLocation>
        <location evidence="1">Secreted</location>
        <location evidence="1">Cell wall</location>
    </subcellularLocation>
</comment>
<dbReference type="InterPro" id="IPR011050">
    <property type="entry name" value="Pectin_lyase_fold/virulence"/>
</dbReference>
<accession>A0A9Q0GK74</accession>
<dbReference type="SUPFAM" id="SSF51126">
    <property type="entry name" value="Pectin lyase-like"/>
    <property type="match status" value="1"/>
</dbReference>
<gene>
    <name evidence="3" type="ORF">Tsubulata_029430</name>
</gene>
<keyword evidence="4" id="KW-1185">Reference proteome</keyword>
<comment type="caution">
    <text evidence="3">The sequence shown here is derived from an EMBL/GenBank/DDBJ whole genome shotgun (WGS) entry which is preliminary data.</text>
</comment>
<keyword evidence="2" id="KW-0134">Cell wall</keyword>
<reference evidence="3" key="2">
    <citation type="journal article" date="2023" name="Plants (Basel)">
        <title>Annotation of the Turnera subulata (Passifloraceae) Draft Genome Reveals the S-Locus Evolved after the Divergence of Turneroideae from Passifloroideae in a Stepwise Manner.</title>
        <authorList>
            <person name="Henning P.M."/>
            <person name="Roalson E.H."/>
            <person name="Mir W."/>
            <person name="McCubbin A.G."/>
            <person name="Shore J.S."/>
        </authorList>
    </citation>
    <scope>NUCLEOTIDE SEQUENCE</scope>
    <source>
        <strain evidence="3">F60SS</strain>
    </source>
</reference>
<evidence type="ECO:0000313" key="4">
    <source>
        <dbReference type="Proteomes" id="UP001141552"/>
    </source>
</evidence>
<reference evidence="3" key="1">
    <citation type="submission" date="2022-02" db="EMBL/GenBank/DDBJ databases">
        <authorList>
            <person name="Henning P.M."/>
            <person name="McCubbin A.G."/>
            <person name="Shore J.S."/>
        </authorList>
    </citation>
    <scope>NUCLEOTIDE SEQUENCE</scope>
    <source>
        <strain evidence="3">F60SS</strain>
        <tissue evidence="3">Leaves</tissue>
    </source>
</reference>
<evidence type="ECO:0000313" key="3">
    <source>
        <dbReference type="EMBL" id="KAJ4851321.1"/>
    </source>
</evidence>
<name>A0A9Q0GK74_9ROSI</name>
<proteinExistence type="predicted"/>
<protein>
    <submittedName>
        <fullName evidence="3">Uncharacterized protein</fullName>
    </submittedName>
</protein>
<dbReference type="EMBL" id="JAKUCV010000081">
    <property type="protein sequence ID" value="KAJ4851321.1"/>
    <property type="molecule type" value="Genomic_DNA"/>
</dbReference>
<dbReference type="Proteomes" id="UP001141552">
    <property type="component" value="Unassembled WGS sequence"/>
</dbReference>
<dbReference type="InterPro" id="IPR012334">
    <property type="entry name" value="Pectin_lyas_fold"/>
</dbReference>
<organism evidence="3 4">
    <name type="scientific">Turnera subulata</name>
    <dbReference type="NCBI Taxonomy" id="218843"/>
    <lineage>
        <taxon>Eukaryota</taxon>
        <taxon>Viridiplantae</taxon>
        <taxon>Streptophyta</taxon>
        <taxon>Embryophyta</taxon>
        <taxon>Tracheophyta</taxon>
        <taxon>Spermatophyta</taxon>
        <taxon>Magnoliopsida</taxon>
        <taxon>eudicotyledons</taxon>
        <taxon>Gunneridae</taxon>
        <taxon>Pentapetalae</taxon>
        <taxon>rosids</taxon>
        <taxon>fabids</taxon>
        <taxon>Malpighiales</taxon>
        <taxon>Passifloraceae</taxon>
        <taxon>Turnera</taxon>
    </lineage>
</organism>
<evidence type="ECO:0000256" key="1">
    <source>
        <dbReference type="ARBA" id="ARBA00004191"/>
    </source>
</evidence>
<dbReference type="Gene3D" id="2.160.20.10">
    <property type="entry name" value="Single-stranded right-handed beta-helix, Pectin lyase-like"/>
    <property type="match status" value="1"/>
</dbReference>
<sequence length="107" mass="11943">MAYRRKRLAEVVAMVVEAHRKGYSGGTHNRKKGAKKKKVSLELGLPVHGDEDDWGKQILKTRYVTRFGAVGDGVTLNTKAFQNAIPSSISIHFRTKAGPSFSYQIWP</sequence>
<keyword evidence="2" id="KW-0964">Secreted</keyword>
<evidence type="ECO:0000256" key="2">
    <source>
        <dbReference type="ARBA" id="ARBA00022512"/>
    </source>
</evidence>